<dbReference type="Pfam" id="PF13489">
    <property type="entry name" value="Methyltransf_23"/>
    <property type="match status" value="1"/>
</dbReference>
<evidence type="ECO:0000256" key="1">
    <source>
        <dbReference type="SAM" id="MobiDB-lite"/>
    </source>
</evidence>
<dbReference type="Proteomes" id="UP001313282">
    <property type="component" value="Unassembled WGS sequence"/>
</dbReference>
<evidence type="ECO:0000313" key="2">
    <source>
        <dbReference type="EMBL" id="KAK6345718.1"/>
    </source>
</evidence>
<dbReference type="InterPro" id="IPR029063">
    <property type="entry name" value="SAM-dependent_MTases_sf"/>
</dbReference>
<organism evidence="2 3">
    <name type="scientific">Orbilia javanica</name>
    <dbReference type="NCBI Taxonomy" id="47235"/>
    <lineage>
        <taxon>Eukaryota</taxon>
        <taxon>Fungi</taxon>
        <taxon>Dikarya</taxon>
        <taxon>Ascomycota</taxon>
        <taxon>Pezizomycotina</taxon>
        <taxon>Orbiliomycetes</taxon>
        <taxon>Orbiliales</taxon>
        <taxon>Orbiliaceae</taxon>
        <taxon>Orbilia</taxon>
    </lineage>
</organism>
<dbReference type="GO" id="GO:0008168">
    <property type="term" value="F:methyltransferase activity"/>
    <property type="evidence" value="ECO:0007669"/>
    <property type="project" value="TreeGrafter"/>
</dbReference>
<dbReference type="Gene3D" id="3.40.50.150">
    <property type="entry name" value="Vaccinia Virus protein VP39"/>
    <property type="match status" value="1"/>
</dbReference>
<evidence type="ECO:0000313" key="3">
    <source>
        <dbReference type="Proteomes" id="UP001313282"/>
    </source>
</evidence>
<gene>
    <name evidence="2" type="ORF">TWF718_007626</name>
</gene>
<proteinExistence type="predicted"/>
<reference evidence="2 3" key="1">
    <citation type="submission" date="2019-10" db="EMBL/GenBank/DDBJ databases">
        <authorList>
            <person name="Palmer J.M."/>
        </authorList>
    </citation>
    <scope>NUCLEOTIDE SEQUENCE [LARGE SCALE GENOMIC DNA]</scope>
    <source>
        <strain evidence="2 3">TWF718</strain>
    </source>
</reference>
<dbReference type="PANTHER" id="PTHR43591">
    <property type="entry name" value="METHYLTRANSFERASE"/>
    <property type="match status" value="1"/>
</dbReference>
<dbReference type="SUPFAM" id="SSF53335">
    <property type="entry name" value="S-adenosyl-L-methionine-dependent methyltransferases"/>
    <property type="match status" value="1"/>
</dbReference>
<evidence type="ECO:0008006" key="4">
    <source>
        <dbReference type="Google" id="ProtNLM"/>
    </source>
</evidence>
<accession>A0AAN8RNP7</accession>
<keyword evidence="3" id="KW-1185">Reference proteome</keyword>
<name>A0AAN8RNP7_9PEZI</name>
<feature type="region of interest" description="Disordered" evidence="1">
    <location>
        <begin position="379"/>
        <end position="444"/>
    </location>
</feature>
<comment type="caution">
    <text evidence="2">The sequence shown here is derived from an EMBL/GenBank/DDBJ whole genome shotgun (WGS) entry which is preliminary data.</text>
</comment>
<dbReference type="EMBL" id="JAVHNR010000004">
    <property type="protein sequence ID" value="KAK6345718.1"/>
    <property type="molecule type" value="Genomic_DNA"/>
</dbReference>
<protein>
    <recommendedName>
        <fullName evidence="4">S-adenosyl-L-methionine-dependent methyltransferase</fullName>
    </recommendedName>
</protein>
<sequence length="444" mass="50201">MVGERQCHCLLGHLVDGFQTHGTYIAILHLCHTPARLTVFACKACSQGGPDFCWTCADCSCVSLPVFSTSTAASLASQITDYRYENGRRYHAYHGHSGSGSYWAPNDEAQQNQEEIFHLVYTLRLNGDLFLAPVEMDTPRQKVLDLGTGNGIWCIDMAHQFPQSEIIGNDLSPIQPTYVPPNVQYEIDDFNDEWVHPANHFDFIHGRALYGSVKNWDQLLRKVHHALKPGGWWESVETVVEFQCDDGSLPEDSVVKHWVSIMRIACERAGTSFDVAGRVKGWCEAAGFEEVTQKVFKLPIGPWPKDKYEKALGSYNLANMLSACDGFSLHLLTKYYGMSVEELDDMMSKVKAEMKNKKYHSYFRMYVCYARKPEVAYESRPSSRGSTIRPPAYDLSGGETDCASILEERDEEEDDDDYDDADTEDHKPQPAQSIYHGRRGHRGH</sequence>
<dbReference type="CDD" id="cd02440">
    <property type="entry name" value="AdoMet_MTases"/>
    <property type="match status" value="1"/>
</dbReference>
<dbReference type="PANTHER" id="PTHR43591:SF10">
    <property type="entry name" value="ABC TRANSMEMBRANE TYPE-1 DOMAIN-CONTAINING PROTEIN-RELATED"/>
    <property type="match status" value="1"/>
</dbReference>
<dbReference type="AlphaFoldDB" id="A0AAN8RNP7"/>
<feature type="compositionally biased region" description="Acidic residues" evidence="1">
    <location>
        <begin position="408"/>
        <end position="423"/>
    </location>
</feature>